<dbReference type="AlphaFoldDB" id="A0A318EXY1"/>
<keyword evidence="4" id="KW-0663">Pyridoxal phosphate</keyword>
<evidence type="ECO:0000313" key="6">
    <source>
        <dbReference type="EMBL" id="PXV95936.1"/>
    </source>
</evidence>
<dbReference type="InterPro" id="IPR015424">
    <property type="entry name" value="PyrdxlP-dep_Trfase"/>
</dbReference>
<dbReference type="EMBL" id="QICS01000001">
    <property type="protein sequence ID" value="PXV95936.1"/>
    <property type="molecule type" value="Genomic_DNA"/>
</dbReference>
<dbReference type="Proteomes" id="UP000247523">
    <property type="component" value="Unassembled WGS sequence"/>
</dbReference>
<sequence length="353" mass="41165">MNYLSLYEKYRNNEEFSDYSLSYNKDNMIFNLINDLSPNEVFQYLNKYPDENYEEIKKILSEEYSNENFLVGAGSEDIIWKINNFLLKNLKVGVVVPNFYRIYETLDNVEFLFLPISIEELLLDIEKLEQQIRYKKCQAVWISNPNPITGKGFLMQQLKTLVEKMSDILFIVDEASMDSVSDIKSYSLLENGISYPNLIILRTFSKYYGFPGIRLGYAAMDEKFKRIIEDQESVFPVSNYSVLLAKKLILKKSLFKNMEKKIDDHKMQLTKLVSNNTDFYVCNSLSNTLIIGYNNNSISIWDLLVKENILSFSVKEEKGLEFANAVRITIHSDEDSFVQLYKAVERMLGNINI</sequence>
<name>A0A318EXY1_9FIRM</name>
<reference evidence="6 7" key="1">
    <citation type="submission" date="2018-05" db="EMBL/GenBank/DDBJ databases">
        <title>Genomic Encyclopedia of Type Strains, Phase IV (KMG-IV): sequencing the most valuable type-strain genomes for metagenomic binning, comparative biology and taxonomic classification.</title>
        <authorList>
            <person name="Goeker M."/>
        </authorList>
    </citation>
    <scope>NUCLEOTIDE SEQUENCE [LARGE SCALE GENOMIC DNA]</scope>
    <source>
        <strain evidence="6 7">DSM 28816</strain>
    </source>
</reference>
<dbReference type="InterPro" id="IPR015422">
    <property type="entry name" value="PyrdxlP-dep_Trfase_small"/>
</dbReference>
<comment type="cofactor">
    <cofactor evidence="1">
        <name>pyridoxal 5'-phosphate</name>
        <dbReference type="ChEBI" id="CHEBI:597326"/>
    </cofactor>
</comment>
<organism evidence="6 7">
    <name type="scientific">Lachnotalea glycerini</name>
    <dbReference type="NCBI Taxonomy" id="1763509"/>
    <lineage>
        <taxon>Bacteria</taxon>
        <taxon>Bacillati</taxon>
        <taxon>Bacillota</taxon>
        <taxon>Clostridia</taxon>
        <taxon>Lachnospirales</taxon>
        <taxon>Lachnospiraceae</taxon>
        <taxon>Lachnotalea</taxon>
    </lineage>
</organism>
<dbReference type="GO" id="GO:0008483">
    <property type="term" value="F:transaminase activity"/>
    <property type="evidence" value="ECO:0007669"/>
    <property type="project" value="UniProtKB-KW"/>
</dbReference>
<dbReference type="PANTHER" id="PTHR42885:SF2">
    <property type="entry name" value="HISTIDINOL-PHOSPHATE AMINOTRANSFERASE"/>
    <property type="match status" value="1"/>
</dbReference>
<dbReference type="InterPro" id="IPR015421">
    <property type="entry name" value="PyrdxlP-dep_Trfase_major"/>
</dbReference>
<keyword evidence="3 6" id="KW-0808">Transferase</keyword>
<dbReference type="GO" id="GO:0030170">
    <property type="term" value="F:pyridoxal phosphate binding"/>
    <property type="evidence" value="ECO:0007669"/>
    <property type="project" value="InterPro"/>
</dbReference>
<comment type="caution">
    <text evidence="6">The sequence shown here is derived from an EMBL/GenBank/DDBJ whole genome shotgun (WGS) entry which is preliminary data.</text>
</comment>
<accession>A0A318EXY1</accession>
<evidence type="ECO:0000256" key="2">
    <source>
        <dbReference type="ARBA" id="ARBA00022576"/>
    </source>
</evidence>
<feature type="domain" description="Aminotransferase class I/classII large" evidence="5">
    <location>
        <begin position="46"/>
        <end position="335"/>
    </location>
</feature>
<dbReference type="SUPFAM" id="SSF53383">
    <property type="entry name" value="PLP-dependent transferases"/>
    <property type="match status" value="1"/>
</dbReference>
<dbReference type="Gene3D" id="3.40.640.10">
    <property type="entry name" value="Type I PLP-dependent aspartate aminotransferase-like (Major domain)"/>
    <property type="match status" value="1"/>
</dbReference>
<evidence type="ECO:0000313" key="7">
    <source>
        <dbReference type="Proteomes" id="UP000247523"/>
    </source>
</evidence>
<dbReference type="Pfam" id="PF00155">
    <property type="entry name" value="Aminotran_1_2"/>
    <property type="match status" value="1"/>
</dbReference>
<dbReference type="InterPro" id="IPR004839">
    <property type="entry name" value="Aminotransferase_I/II_large"/>
</dbReference>
<dbReference type="PANTHER" id="PTHR42885">
    <property type="entry name" value="HISTIDINOL-PHOSPHATE AMINOTRANSFERASE-RELATED"/>
    <property type="match status" value="1"/>
</dbReference>
<keyword evidence="2 6" id="KW-0032">Aminotransferase</keyword>
<protein>
    <submittedName>
        <fullName evidence="6">Histidinol-phosphate aminotransferase</fullName>
    </submittedName>
</protein>
<evidence type="ECO:0000256" key="4">
    <source>
        <dbReference type="ARBA" id="ARBA00022898"/>
    </source>
</evidence>
<evidence type="ECO:0000256" key="3">
    <source>
        <dbReference type="ARBA" id="ARBA00022679"/>
    </source>
</evidence>
<gene>
    <name evidence="6" type="ORF">C8E03_101567</name>
</gene>
<evidence type="ECO:0000259" key="5">
    <source>
        <dbReference type="Pfam" id="PF00155"/>
    </source>
</evidence>
<dbReference type="Gene3D" id="3.90.1150.10">
    <property type="entry name" value="Aspartate Aminotransferase, domain 1"/>
    <property type="match status" value="1"/>
</dbReference>
<dbReference type="RefSeq" id="WP_110290240.1">
    <property type="nucleotide sequence ID" value="NZ_QICS01000001.1"/>
</dbReference>
<proteinExistence type="predicted"/>
<evidence type="ECO:0000256" key="1">
    <source>
        <dbReference type="ARBA" id="ARBA00001933"/>
    </source>
</evidence>